<name>A0A9P6B876_9AGAM</name>
<dbReference type="InterPro" id="IPR000028">
    <property type="entry name" value="Chloroperoxidase"/>
</dbReference>
<feature type="compositionally biased region" description="Basic residues" evidence="8">
    <location>
        <begin position="1"/>
        <end position="10"/>
    </location>
</feature>
<keyword evidence="4" id="KW-0479">Metal-binding</keyword>
<comment type="caution">
    <text evidence="10">The sequence shown here is derived from an EMBL/GenBank/DDBJ whole genome shotgun (WGS) entry which is preliminary data.</text>
</comment>
<keyword evidence="5" id="KW-0560">Oxidoreductase</keyword>
<gene>
    <name evidence="10" type="ORF">BS47DRAFT_1324593</name>
</gene>
<sequence length="244" mass="26680">MLTPRLKKGSVVKEGKPGHNGLWPEFIPPKATDSRSPCPGLNAMANHGILPRDGRNITKGMFNKALEDTWNFAPTLTRNTTNASANLFGRSTLDLADLAGHNIIEHDASLLRHDAFFQPDQSVPARDLIESLLASASGPVTPEHPKGQVTPGDLSRFFSLRLAQSKKNNPVFSISGSQRFFATSNASLIYDAVDGDVATLETLLLEERFPENFETAMRARKGYTIIDFALRSLEISLGVHTVNL</sequence>
<evidence type="ECO:0000313" key="10">
    <source>
        <dbReference type="EMBL" id="KAF9519305.1"/>
    </source>
</evidence>
<dbReference type="InterPro" id="IPR036851">
    <property type="entry name" value="Chloroperoxidase-like_sf"/>
</dbReference>
<accession>A0A9P6B876</accession>
<dbReference type="GO" id="GO:0004601">
    <property type="term" value="F:peroxidase activity"/>
    <property type="evidence" value="ECO:0007669"/>
    <property type="project" value="UniProtKB-KW"/>
</dbReference>
<evidence type="ECO:0000256" key="7">
    <source>
        <dbReference type="ARBA" id="ARBA00025795"/>
    </source>
</evidence>
<feature type="region of interest" description="Disordered" evidence="8">
    <location>
        <begin position="1"/>
        <end position="35"/>
    </location>
</feature>
<comment type="similarity">
    <text evidence="7">Belongs to the chloroperoxidase family.</text>
</comment>
<evidence type="ECO:0000256" key="1">
    <source>
        <dbReference type="ARBA" id="ARBA00001970"/>
    </source>
</evidence>
<evidence type="ECO:0000256" key="6">
    <source>
        <dbReference type="ARBA" id="ARBA00023004"/>
    </source>
</evidence>
<reference evidence="10" key="1">
    <citation type="journal article" date="2020" name="Nat. Commun.">
        <title>Large-scale genome sequencing of mycorrhizal fungi provides insights into the early evolution of symbiotic traits.</title>
        <authorList>
            <person name="Miyauchi S."/>
            <person name="Kiss E."/>
            <person name="Kuo A."/>
            <person name="Drula E."/>
            <person name="Kohler A."/>
            <person name="Sanchez-Garcia M."/>
            <person name="Morin E."/>
            <person name="Andreopoulos B."/>
            <person name="Barry K.W."/>
            <person name="Bonito G."/>
            <person name="Buee M."/>
            <person name="Carver A."/>
            <person name="Chen C."/>
            <person name="Cichocki N."/>
            <person name="Clum A."/>
            <person name="Culley D."/>
            <person name="Crous P.W."/>
            <person name="Fauchery L."/>
            <person name="Girlanda M."/>
            <person name="Hayes R.D."/>
            <person name="Keri Z."/>
            <person name="LaButti K."/>
            <person name="Lipzen A."/>
            <person name="Lombard V."/>
            <person name="Magnuson J."/>
            <person name="Maillard F."/>
            <person name="Murat C."/>
            <person name="Nolan M."/>
            <person name="Ohm R.A."/>
            <person name="Pangilinan J."/>
            <person name="Pereira M.F."/>
            <person name="Perotto S."/>
            <person name="Peter M."/>
            <person name="Pfister S."/>
            <person name="Riley R."/>
            <person name="Sitrit Y."/>
            <person name="Stielow J.B."/>
            <person name="Szollosi G."/>
            <person name="Zifcakova L."/>
            <person name="Stursova M."/>
            <person name="Spatafora J.W."/>
            <person name="Tedersoo L."/>
            <person name="Vaario L.M."/>
            <person name="Yamada A."/>
            <person name="Yan M."/>
            <person name="Wang P."/>
            <person name="Xu J."/>
            <person name="Bruns T."/>
            <person name="Baldrian P."/>
            <person name="Vilgalys R."/>
            <person name="Dunand C."/>
            <person name="Henrissat B."/>
            <person name="Grigoriev I.V."/>
            <person name="Hibbett D."/>
            <person name="Nagy L.G."/>
            <person name="Martin F.M."/>
        </authorList>
    </citation>
    <scope>NUCLEOTIDE SEQUENCE</scope>
    <source>
        <strain evidence="10">UP504</strain>
    </source>
</reference>
<evidence type="ECO:0000256" key="2">
    <source>
        <dbReference type="ARBA" id="ARBA00022559"/>
    </source>
</evidence>
<dbReference type="PROSITE" id="PS51405">
    <property type="entry name" value="HEME_HALOPEROXIDASE"/>
    <property type="match status" value="1"/>
</dbReference>
<dbReference type="Gene3D" id="1.10.489.10">
    <property type="entry name" value="Chloroperoxidase-like"/>
    <property type="match status" value="1"/>
</dbReference>
<dbReference type="AlphaFoldDB" id="A0A9P6B876"/>
<dbReference type="Proteomes" id="UP000886523">
    <property type="component" value="Unassembled WGS sequence"/>
</dbReference>
<evidence type="ECO:0000256" key="4">
    <source>
        <dbReference type="ARBA" id="ARBA00022723"/>
    </source>
</evidence>
<proteinExistence type="inferred from homology"/>
<dbReference type="OrthoDB" id="407298at2759"/>
<protein>
    <recommendedName>
        <fullName evidence="9">Heme haloperoxidase family profile domain-containing protein</fullName>
    </recommendedName>
</protein>
<dbReference type="GO" id="GO:0046872">
    <property type="term" value="F:metal ion binding"/>
    <property type="evidence" value="ECO:0007669"/>
    <property type="project" value="UniProtKB-KW"/>
</dbReference>
<dbReference type="SUPFAM" id="SSF47571">
    <property type="entry name" value="Cloroperoxidase"/>
    <property type="match status" value="1"/>
</dbReference>
<dbReference type="PANTHER" id="PTHR33577">
    <property type="entry name" value="STERIGMATOCYSTIN BIOSYNTHESIS PEROXIDASE STCC-RELATED"/>
    <property type="match status" value="1"/>
</dbReference>
<dbReference type="PANTHER" id="PTHR33577:SF18">
    <property type="entry name" value="HEME HALOPEROXIDASE FAMILY PROFILE DOMAIN-CONTAINING PROTEIN"/>
    <property type="match status" value="1"/>
</dbReference>
<evidence type="ECO:0000256" key="5">
    <source>
        <dbReference type="ARBA" id="ARBA00023002"/>
    </source>
</evidence>
<organism evidence="10 11">
    <name type="scientific">Hydnum rufescens UP504</name>
    <dbReference type="NCBI Taxonomy" id="1448309"/>
    <lineage>
        <taxon>Eukaryota</taxon>
        <taxon>Fungi</taxon>
        <taxon>Dikarya</taxon>
        <taxon>Basidiomycota</taxon>
        <taxon>Agaricomycotina</taxon>
        <taxon>Agaricomycetes</taxon>
        <taxon>Cantharellales</taxon>
        <taxon>Hydnaceae</taxon>
        <taxon>Hydnum</taxon>
    </lineage>
</organism>
<evidence type="ECO:0000256" key="8">
    <source>
        <dbReference type="SAM" id="MobiDB-lite"/>
    </source>
</evidence>
<feature type="domain" description="Heme haloperoxidase family profile" evidence="9">
    <location>
        <begin position="22"/>
        <end position="230"/>
    </location>
</feature>
<comment type="cofactor">
    <cofactor evidence="1">
        <name>heme b</name>
        <dbReference type="ChEBI" id="CHEBI:60344"/>
    </cofactor>
</comment>
<dbReference type="EMBL" id="MU128918">
    <property type="protein sequence ID" value="KAF9519305.1"/>
    <property type="molecule type" value="Genomic_DNA"/>
</dbReference>
<evidence type="ECO:0000313" key="11">
    <source>
        <dbReference type="Proteomes" id="UP000886523"/>
    </source>
</evidence>
<keyword evidence="3" id="KW-0349">Heme</keyword>
<evidence type="ECO:0000259" key="9">
    <source>
        <dbReference type="PROSITE" id="PS51405"/>
    </source>
</evidence>
<evidence type="ECO:0000256" key="3">
    <source>
        <dbReference type="ARBA" id="ARBA00022617"/>
    </source>
</evidence>
<keyword evidence="6" id="KW-0408">Iron</keyword>
<dbReference type="Pfam" id="PF01328">
    <property type="entry name" value="Peroxidase_2"/>
    <property type="match status" value="1"/>
</dbReference>
<keyword evidence="11" id="KW-1185">Reference proteome</keyword>
<keyword evidence="2" id="KW-0575">Peroxidase</keyword>